<dbReference type="InterPro" id="IPR058917">
    <property type="entry name" value="RESC6_dom"/>
</dbReference>
<evidence type="ECO:0000313" key="3">
    <source>
        <dbReference type="EMBL" id="KAF4675394.1"/>
    </source>
</evidence>
<dbReference type="SMART" id="SM01127">
    <property type="entry name" value="DDHD"/>
    <property type="match status" value="1"/>
</dbReference>
<dbReference type="PANTHER" id="PTHR23509">
    <property type="entry name" value="PA-PL1 PHOSPHOLIPASE FAMILY"/>
    <property type="match status" value="1"/>
</dbReference>
<dbReference type="GO" id="GO:0005737">
    <property type="term" value="C:cytoplasm"/>
    <property type="evidence" value="ECO:0007669"/>
    <property type="project" value="TreeGrafter"/>
</dbReference>
<dbReference type="SUPFAM" id="SSF53474">
    <property type="entry name" value="alpha/beta-Hydrolases"/>
    <property type="match status" value="1"/>
</dbReference>
<evidence type="ECO:0000313" key="4">
    <source>
        <dbReference type="Proteomes" id="UP000591131"/>
    </source>
</evidence>
<dbReference type="InterPro" id="IPR058055">
    <property type="entry name" value="PA-PLA1"/>
</dbReference>
<feature type="domain" description="DDHD" evidence="2">
    <location>
        <begin position="1399"/>
        <end position="1591"/>
    </location>
</feature>
<protein>
    <recommendedName>
        <fullName evidence="2">DDHD domain-containing protein</fullName>
    </recommendedName>
</protein>
<feature type="region of interest" description="Disordered" evidence="1">
    <location>
        <begin position="1200"/>
        <end position="1221"/>
    </location>
</feature>
<reference evidence="3 4" key="1">
    <citation type="submission" date="2020-04" db="EMBL/GenBank/DDBJ databases">
        <title>Perkinsus chesapeaki whole genome sequence.</title>
        <authorList>
            <person name="Bogema D.R."/>
        </authorList>
    </citation>
    <scope>NUCLEOTIDE SEQUENCE [LARGE SCALE GENOMIC DNA]</scope>
    <source>
        <strain evidence="3">ATCC PRA-425</strain>
    </source>
</reference>
<dbReference type="EMBL" id="JAAPAO010000048">
    <property type="protein sequence ID" value="KAF4675394.1"/>
    <property type="molecule type" value="Genomic_DNA"/>
</dbReference>
<dbReference type="InterPro" id="IPR029058">
    <property type="entry name" value="AB_hydrolase_fold"/>
</dbReference>
<evidence type="ECO:0000259" key="2">
    <source>
        <dbReference type="PROSITE" id="PS51043"/>
    </source>
</evidence>
<dbReference type="PROSITE" id="PS51043">
    <property type="entry name" value="DDHD"/>
    <property type="match status" value="1"/>
</dbReference>
<dbReference type="Pfam" id="PF26188">
    <property type="entry name" value="RESC6"/>
    <property type="match status" value="1"/>
</dbReference>
<proteinExistence type="predicted"/>
<accession>A0A7J6MV54</accession>
<dbReference type="InterPro" id="IPR004177">
    <property type="entry name" value="DDHD_dom"/>
</dbReference>
<comment type="caution">
    <text evidence="3">The sequence shown here is derived from an EMBL/GenBank/DDBJ whole genome shotgun (WGS) entry which is preliminary data.</text>
</comment>
<keyword evidence="4" id="KW-1185">Reference proteome</keyword>
<organism evidence="3 4">
    <name type="scientific">Perkinsus chesapeaki</name>
    <name type="common">Clam parasite</name>
    <name type="synonym">Perkinsus andrewsi</name>
    <dbReference type="NCBI Taxonomy" id="330153"/>
    <lineage>
        <taxon>Eukaryota</taxon>
        <taxon>Sar</taxon>
        <taxon>Alveolata</taxon>
        <taxon>Perkinsozoa</taxon>
        <taxon>Perkinsea</taxon>
        <taxon>Perkinsida</taxon>
        <taxon>Perkinsidae</taxon>
        <taxon>Perkinsus</taxon>
    </lineage>
</organism>
<dbReference type="Pfam" id="PF02862">
    <property type="entry name" value="DDHD"/>
    <property type="match status" value="1"/>
</dbReference>
<dbReference type="Proteomes" id="UP000591131">
    <property type="component" value="Unassembled WGS sequence"/>
</dbReference>
<dbReference type="PANTHER" id="PTHR23509:SF10">
    <property type="entry name" value="LD21067P"/>
    <property type="match status" value="1"/>
</dbReference>
<name>A0A7J6MV54_PERCH</name>
<gene>
    <name evidence="3" type="ORF">FOL47_007852</name>
</gene>
<sequence>MESSVRGICRRNMSSGGKAAATATMYLDKPDTTGGFMTSRRRQKMAEDIVKERDRRRLKGMPVRDFGSMNPSDLCGAFSAAARNKVSDVKIWRSLQNRALFLMNIMAPANVAAVMNSLARAKLISGDDLSEDLIAAVTEKVIESGGDSFQWNDLGLLVNAYARLKVNDDRFFKACSDIVIKCKGDGMTEKDIARYVNGYAKMGIRDKELFTVIADKIIDCESTFTELSISNIAHGYGKLDIKDINVYVIFKVIGRELDGRLLSDGMKAQHVANIIHAFAKLQIWDAPVIWDRLVRRLLPKMLAANEFSPLEVSAIAGALSKAVASPVNSSTESQVDCRSTLPPMATSVLNNIKQYQPHEIANVLHAFSTIHQHIITPYCHSESELWSEAVPELLIDKDHLFDNQSVSMILCAFGRVGRALPRRAMSVIEGKLLQYATTTTIVGAGRTSCCDTPNMINQLYALSRLGLSSSPLVPAICEAIIKAPPVKEDSLLVNTFYALSKLVSPEEIENDSPQMLLLKRVINQLSFDSNTAIDAVTTSTHQFSSPQHISNILHASCDLSPILPTSTFPYIIASRIPDNWEAFTPQLFASALVSCAKMKLSSDELWYKLNEASKQMMVHSDCRSDCDIIVALSSMNKTDSVLWEAAVTKHIFHIKELPLSVLTSFLYCISYTGYSNSEYLTQLSSEILRRSRNIPLHLIDAIGSLMSRCIPMSTLSSSIAPWDVVDVKANTEALVNPLHGAVLSAYFEVPLNESLTGSGNAFSYLLRLLQSKSQQLIDNKDELLTMLERWNKVNESDFMEPLVYAMEKMIIDHPIDYVTIAKASMYMGPGQRRGLSRATERALEDIRALPATAVVACSAILIQKVDITSRARIIDTLPKYISADGIKPIIRLCRTIADLHPPIDSSISGAIALGRALQYIVNTSSLPSPSPAIVCASIMLTGTVHFKNEVDIQFDDVGDVCRMLETLCKVALPEPRSQNDSYEQQQQQLNTQFLLKSCLSYIPSTPTIINDDFSIPSRYLRAVGETLSRFTSKDIITATSDMSVLQEVMQRKSPPIFCSISALLYAVARFDNVSFKDGLAYETLSTHIIELLDRLSRYKSHLSSEADARMLKRCVHGLKLDHSEWYRNNISPSVRSSLDTIRIIVPLRVVIDFQPYEVEEQNTAGPCEQTRDEDDWMNEYLMKQELNAIVVGYKKELHPLPSTDKSKNKSEEQCSDNNDDTCSVGKDTRSYDNYSHTHMTAYGGPVDHIILVVHGIGPGDEHLNNNLDMMRETFEFVRLHWFWSMKVDCHIEMINWKKHVRESQKRMFEKITPARLSGGEQYHDTRMLLNVATADIIYYITPDKRQIILDTVTKLLNDTVSRLQSSHPQRYANSRVSLVGHSLGSVILYDILKEAANPLKFEVDRFFLWGSPLAVFLSINNSTEQNDESSLTPQTIFHLPNRLPIYNVFHPHDPVAFRLDPLVSLDYPKESLVLPHWQNNELRSFTHMRPVTVINRSNRKPKRDANPSRQNMRRSWMEAMFRTSTEDEEVTSSHSDIAGSSGTVGRVDYALQESTTEGIVHSVHRMSIISAHSCYWNSRDLATFMLKVLAGVHPIAPLYIDDDISTP</sequence>
<evidence type="ECO:0000256" key="1">
    <source>
        <dbReference type="SAM" id="MobiDB-lite"/>
    </source>
</evidence>
<dbReference type="OrthoDB" id="449513at2759"/>
<dbReference type="GO" id="GO:0046872">
    <property type="term" value="F:metal ion binding"/>
    <property type="evidence" value="ECO:0007669"/>
    <property type="project" value="InterPro"/>
</dbReference>
<dbReference type="GO" id="GO:0004620">
    <property type="term" value="F:phospholipase activity"/>
    <property type="evidence" value="ECO:0007669"/>
    <property type="project" value="TreeGrafter"/>
</dbReference>
<feature type="compositionally biased region" description="Basic and acidic residues" evidence="1">
    <location>
        <begin position="1200"/>
        <end position="1212"/>
    </location>
</feature>